<sequence>MTLRTYGGWRRKRSIGLLGLGFIPTMILMGCLIALMLVAFVDQRYAAYLVPPLVVVFGVALVPVQGTSLLAFILTRLRWWWATVRGRTRYRAGVLVEHPRALQLPGVLAPITLLSAEDGRGGRFGIAWNRRLGHMTATLKVSSNSVWLAETGDVDTWVANWHNWLAGFGYMPWVPWIAVTVESSPDPGDTLRDQVAAAVDPQSPQAARRILGELVALAPAVSAEVETRISVTFDPRRFPTPPKGRLEAAAELNNLLNQIENGLGGCGVSVVGRARPEEIVAVVRSAYDPAARGAVAQLLESGGAIETDNWSEAGPIAAETLHDRYVHDSGTSVAWVWQQAPRTHVTSTVLSQLLAPTRWTKRTTLLFRHWPASSAARALEGQNTAAQYKSEMSARLRHRVSARDSQDLAYARQAAQEETLGAGLVQMSLYASVTVENPDELDRAVSHTESSAETSRIRLRRAWGSQDVAFATTLPLGVCPPYLAQRN</sequence>
<keyword evidence="1" id="KW-0472">Membrane</keyword>
<keyword evidence="1" id="KW-1133">Transmembrane helix</keyword>
<dbReference type="EMBL" id="JBHSIY010000008">
    <property type="protein sequence ID" value="MFC4867093.1"/>
    <property type="molecule type" value="Genomic_DNA"/>
</dbReference>
<evidence type="ECO:0000256" key="1">
    <source>
        <dbReference type="SAM" id="Phobius"/>
    </source>
</evidence>
<evidence type="ECO:0000313" key="3">
    <source>
        <dbReference type="Proteomes" id="UP001595858"/>
    </source>
</evidence>
<dbReference type="NCBIfam" id="NF042935">
    <property type="entry name" value="SCO6880_fam"/>
    <property type="match status" value="1"/>
</dbReference>
<gene>
    <name evidence="2" type="ORF">ACFPCZ_10670</name>
</gene>
<dbReference type="RefSeq" id="WP_344147311.1">
    <property type="nucleotide sequence ID" value="NZ_BAAAQI010000020.1"/>
</dbReference>
<comment type="caution">
    <text evidence="2">The sequence shown here is derived from an EMBL/GenBank/DDBJ whole genome shotgun (WGS) entry which is preliminary data.</text>
</comment>
<reference evidence="3" key="1">
    <citation type="journal article" date="2019" name="Int. J. Syst. Evol. Microbiol.">
        <title>The Global Catalogue of Microorganisms (GCM) 10K type strain sequencing project: providing services to taxonomists for standard genome sequencing and annotation.</title>
        <authorList>
            <consortium name="The Broad Institute Genomics Platform"/>
            <consortium name="The Broad Institute Genome Sequencing Center for Infectious Disease"/>
            <person name="Wu L."/>
            <person name="Ma J."/>
        </authorList>
    </citation>
    <scope>NUCLEOTIDE SEQUENCE [LARGE SCALE GENOMIC DNA]</scope>
    <source>
        <strain evidence="3">CGMCC 4.7304</strain>
    </source>
</reference>
<accession>A0ABV9SJQ3</accession>
<dbReference type="Proteomes" id="UP001595858">
    <property type="component" value="Unassembled WGS sequence"/>
</dbReference>
<dbReference type="InterPro" id="IPR049978">
    <property type="entry name" value="SCO6880-like"/>
</dbReference>
<dbReference type="PROSITE" id="PS51257">
    <property type="entry name" value="PROKAR_LIPOPROTEIN"/>
    <property type="match status" value="1"/>
</dbReference>
<feature type="transmembrane region" description="Helical" evidence="1">
    <location>
        <begin position="53"/>
        <end position="75"/>
    </location>
</feature>
<keyword evidence="1" id="KW-0812">Transmembrane</keyword>
<proteinExistence type="predicted"/>
<organism evidence="2 3">
    <name type="scientific">Streptomonospora arabica</name>
    <dbReference type="NCBI Taxonomy" id="412417"/>
    <lineage>
        <taxon>Bacteria</taxon>
        <taxon>Bacillati</taxon>
        <taxon>Actinomycetota</taxon>
        <taxon>Actinomycetes</taxon>
        <taxon>Streptosporangiales</taxon>
        <taxon>Nocardiopsidaceae</taxon>
        <taxon>Streptomonospora</taxon>
    </lineage>
</organism>
<keyword evidence="3" id="KW-1185">Reference proteome</keyword>
<name>A0ABV9SJQ3_9ACTN</name>
<evidence type="ECO:0000313" key="2">
    <source>
        <dbReference type="EMBL" id="MFC4867093.1"/>
    </source>
</evidence>
<protein>
    <submittedName>
        <fullName evidence="2">SCO6880 family protein</fullName>
    </submittedName>
</protein>
<feature type="transmembrane region" description="Helical" evidence="1">
    <location>
        <begin position="20"/>
        <end position="41"/>
    </location>
</feature>